<sequence length="280" mass="31582">MAPTLPLEVQDYVAKLEKKASSIPPQIFIASAFAAGAVTSMSVSRIYGRYFKRIRNSDWITPDSFKKKRWIKGVVSSVGDADNFRLYHTPGIGWSWPFKFRRVPSTTKELKNETVHIRIAGADAPEAAHFGRIGQPFAEESLAWLTNRILGQTVYCQLVQRDQYSRIVANVVTKRRFLPGSLFSYSLALEMIEAGWATTYEQAGAEYGKWGKEAFLQAESGAKAQRLGMWKAGTGGETPAEYKRRHAQESVDTDTRVSKEDNVRTTPSRTRSFLGRFKLW</sequence>
<dbReference type="GO" id="GO:0016787">
    <property type="term" value="F:hydrolase activity"/>
    <property type="evidence" value="ECO:0007669"/>
    <property type="project" value="UniProtKB-KW"/>
</dbReference>
<evidence type="ECO:0000256" key="6">
    <source>
        <dbReference type="ARBA" id="ARBA00022801"/>
    </source>
</evidence>
<evidence type="ECO:0000256" key="4">
    <source>
        <dbReference type="ARBA" id="ARBA00022722"/>
    </source>
</evidence>
<keyword evidence="4" id="KW-0540">Nuclease</keyword>
<evidence type="ECO:0000256" key="2">
    <source>
        <dbReference type="ARBA" id="ARBA00004173"/>
    </source>
</evidence>
<dbReference type="InterPro" id="IPR035437">
    <property type="entry name" value="SNase_OB-fold_sf"/>
</dbReference>
<dbReference type="Pfam" id="PF00565">
    <property type="entry name" value="SNase"/>
    <property type="match status" value="1"/>
</dbReference>
<evidence type="ECO:0000313" key="10">
    <source>
        <dbReference type="EMBL" id="KAJ3833848.1"/>
    </source>
</evidence>
<feature type="domain" description="TNase-like" evidence="9">
    <location>
        <begin position="69"/>
        <end position="232"/>
    </location>
</feature>
<dbReference type="PANTHER" id="PTHR12302">
    <property type="entry name" value="EBNA2 BINDING PROTEIN P100"/>
    <property type="match status" value="1"/>
</dbReference>
<dbReference type="AlphaFoldDB" id="A0AA38P0J0"/>
<evidence type="ECO:0000256" key="8">
    <source>
        <dbReference type="SAM" id="MobiDB-lite"/>
    </source>
</evidence>
<keyword evidence="11" id="KW-1185">Reference proteome</keyword>
<dbReference type="GO" id="GO:0004519">
    <property type="term" value="F:endonuclease activity"/>
    <property type="evidence" value="ECO:0007669"/>
    <property type="project" value="UniProtKB-KW"/>
</dbReference>
<dbReference type="SUPFAM" id="SSF50199">
    <property type="entry name" value="Staphylococcal nuclease"/>
    <property type="match status" value="1"/>
</dbReference>
<dbReference type="GO" id="GO:0005739">
    <property type="term" value="C:mitochondrion"/>
    <property type="evidence" value="ECO:0007669"/>
    <property type="project" value="UniProtKB-SubCell"/>
</dbReference>
<comment type="caution">
    <text evidence="10">The sequence shown here is derived from an EMBL/GenBank/DDBJ whole genome shotgun (WGS) entry which is preliminary data.</text>
</comment>
<organism evidence="10 11">
    <name type="scientific">Lentinula raphanica</name>
    <dbReference type="NCBI Taxonomy" id="153919"/>
    <lineage>
        <taxon>Eukaryota</taxon>
        <taxon>Fungi</taxon>
        <taxon>Dikarya</taxon>
        <taxon>Basidiomycota</taxon>
        <taxon>Agaricomycotina</taxon>
        <taxon>Agaricomycetes</taxon>
        <taxon>Agaricomycetidae</taxon>
        <taxon>Agaricales</taxon>
        <taxon>Marasmiineae</taxon>
        <taxon>Omphalotaceae</taxon>
        <taxon>Lentinula</taxon>
    </lineage>
</organism>
<evidence type="ECO:0000313" key="11">
    <source>
        <dbReference type="Proteomes" id="UP001163846"/>
    </source>
</evidence>
<dbReference type="Gene3D" id="2.40.50.90">
    <property type="match status" value="1"/>
</dbReference>
<comment type="similarity">
    <text evidence="3">Belongs to the LCL3 family.</text>
</comment>
<dbReference type="Proteomes" id="UP001163846">
    <property type="component" value="Unassembled WGS sequence"/>
</dbReference>
<accession>A0AA38P0J0</accession>
<evidence type="ECO:0000256" key="3">
    <source>
        <dbReference type="ARBA" id="ARBA00005435"/>
    </source>
</evidence>
<proteinExistence type="inferred from homology"/>
<feature type="region of interest" description="Disordered" evidence="8">
    <location>
        <begin position="235"/>
        <end position="265"/>
    </location>
</feature>
<dbReference type="PROSITE" id="PS50830">
    <property type="entry name" value="TNASE_3"/>
    <property type="match status" value="1"/>
</dbReference>
<dbReference type="EMBL" id="MU806624">
    <property type="protein sequence ID" value="KAJ3833848.1"/>
    <property type="molecule type" value="Genomic_DNA"/>
</dbReference>
<evidence type="ECO:0000256" key="7">
    <source>
        <dbReference type="ARBA" id="ARBA00022837"/>
    </source>
</evidence>
<evidence type="ECO:0000256" key="5">
    <source>
        <dbReference type="ARBA" id="ARBA00022759"/>
    </source>
</evidence>
<dbReference type="PANTHER" id="PTHR12302:SF3">
    <property type="entry name" value="SERINE_THREONINE-PROTEIN KINASE 31"/>
    <property type="match status" value="1"/>
</dbReference>
<keyword evidence="6" id="KW-0378">Hydrolase</keyword>
<dbReference type="SMART" id="SM00318">
    <property type="entry name" value="SNc"/>
    <property type="match status" value="1"/>
</dbReference>
<keyword evidence="7" id="KW-0106">Calcium</keyword>
<dbReference type="GO" id="GO:0016020">
    <property type="term" value="C:membrane"/>
    <property type="evidence" value="ECO:0007669"/>
    <property type="project" value="UniProtKB-SubCell"/>
</dbReference>
<reference evidence="10" key="1">
    <citation type="submission" date="2022-08" db="EMBL/GenBank/DDBJ databases">
        <authorList>
            <consortium name="DOE Joint Genome Institute"/>
            <person name="Min B."/>
            <person name="Riley R."/>
            <person name="Sierra-Patev S."/>
            <person name="Naranjo-Ortiz M."/>
            <person name="Looney B."/>
            <person name="Konkel Z."/>
            <person name="Slot J.C."/>
            <person name="Sakamoto Y."/>
            <person name="Steenwyk J.L."/>
            <person name="Rokas A."/>
            <person name="Carro J."/>
            <person name="Camarero S."/>
            <person name="Ferreira P."/>
            <person name="Molpeceres G."/>
            <person name="Ruiz-Duenas F.J."/>
            <person name="Serrano A."/>
            <person name="Henrissat B."/>
            <person name="Drula E."/>
            <person name="Hughes K.W."/>
            <person name="Mata J.L."/>
            <person name="Ishikawa N.K."/>
            <person name="Vargas-Isla R."/>
            <person name="Ushijima S."/>
            <person name="Smith C.A."/>
            <person name="Ahrendt S."/>
            <person name="Andreopoulos W."/>
            <person name="He G."/>
            <person name="Labutti K."/>
            <person name="Lipzen A."/>
            <person name="Ng V."/>
            <person name="Sandor L."/>
            <person name="Barry K."/>
            <person name="Martinez A.T."/>
            <person name="Xiao Y."/>
            <person name="Gibbons J.G."/>
            <person name="Terashima K."/>
            <person name="Hibbett D.S."/>
            <person name="Grigoriev I.V."/>
        </authorList>
    </citation>
    <scope>NUCLEOTIDE SEQUENCE</scope>
    <source>
        <strain evidence="10">TFB9207</strain>
    </source>
</reference>
<keyword evidence="5" id="KW-0255">Endonuclease</keyword>
<dbReference type="InterPro" id="IPR016071">
    <property type="entry name" value="Staphylococal_nuclease_OB-fold"/>
</dbReference>
<protein>
    <recommendedName>
        <fullName evidence="9">TNase-like domain-containing protein</fullName>
    </recommendedName>
</protein>
<gene>
    <name evidence="10" type="ORF">F5878DRAFT_631967</name>
</gene>
<feature type="compositionally biased region" description="Basic and acidic residues" evidence="8">
    <location>
        <begin position="247"/>
        <end position="263"/>
    </location>
</feature>
<name>A0AA38P0J0_9AGAR</name>
<comment type="subcellular location">
    <subcellularLocation>
        <location evidence="1">Membrane</location>
        <topology evidence="1">Single-pass membrane protein</topology>
    </subcellularLocation>
    <subcellularLocation>
        <location evidence="2">Mitochondrion</location>
    </subcellularLocation>
</comment>
<evidence type="ECO:0000259" key="9">
    <source>
        <dbReference type="PROSITE" id="PS50830"/>
    </source>
</evidence>
<evidence type="ECO:0000256" key="1">
    <source>
        <dbReference type="ARBA" id="ARBA00004167"/>
    </source>
</evidence>